<evidence type="ECO:0000313" key="10">
    <source>
        <dbReference type="EMBL" id="AEB14896.1"/>
    </source>
</evidence>
<feature type="domain" description="PhoU" evidence="9">
    <location>
        <begin position="16"/>
        <end position="104"/>
    </location>
</feature>
<proteinExistence type="inferred from homology"/>
<gene>
    <name evidence="10" type="ordered locus">Tresu_2023</name>
</gene>
<comment type="subcellular location">
    <subcellularLocation>
        <location evidence="1 8">Cytoplasm</location>
    </subcellularLocation>
</comment>
<reference evidence="11" key="2">
    <citation type="submission" date="2011-04" db="EMBL/GenBank/DDBJ databases">
        <title>The complete genome of chromosome of Treponema succinifaciens DSM 2489.</title>
        <authorList>
            <person name="Lucas S."/>
            <person name="Copeland A."/>
            <person name="Lapidus A."/>
            <person name="Bruce D."/>
            <person name="Goodwin L."/>
            <person name="Pitluck S."/>
            <person name="Peters L."/>
            <person name="Kyrpides N."/>
            <person name="Mavromatis K."/>
            <person name="Ivanova N."/>
            <person name="Ovchinnikova G."/>
            <person name="Teshima H."/>
            <person name="Detter J.C."/>
            <person name="Tapia R."/>
            <person name="Han C."/>
            <person name="Land M."/>
            <person name="Hauser L."/>
            <person name="Markowitz V."/>
            <person name="Cheng J.-F."/>
            <person name="Hugenholtz P."/>
            <person name="Woyke T."/>
            <person name="Wu D."/>
            <person name="Gronow S."/>
            <person name="Wellnitz S."/>
            <person name="Brambilla E."/>
            <person name="Klenk H.-P."/>
            <person name="Eisen J.A."/>
        </authorList>
    </citation>
    <scope>NUCLEOTIDE SEQUENCE [LARGE SCALE GENOMIC DNA]</scope>
    <source>
        <strain evidence="11">ATCC 33096 / DSM 2489 / 6091</strain>
    </source>
</reference>
<dbReference type="PANTHER" id="PTHR42930">
    <property type="entry name" value="PHOSPHATE-SPECIFIC TRANSPORT SYSTEM ACCESSORY PROTEIN PHOU"/>
    <property type="match status" value="1"/>
</dbReference>
<dbReference type="PANTHER" id="PTHR42930:SF3">
    <property type="entry name" value="PHOSPHATE-SPECIFIC TRANSPORT SYSTEM ACCESSORY PROTEIN PHOU"/>
    <property type="match status" value="1"/>
</dbReference>
<dbReference type="Proteomes" id="UP000006852">
    <property type="component" value="Chromosome"/>
</dbReference>
<keyword evidence="11" id="KW-1185">Reference proteome</keyword>
<dbReference type="PIRSF" id="PIRSF003107">
    <property type="entry name" value="PhoU"/>
    <property type="match status" value="1"/>
</dbReference>
<dbReference type="FunFam" id="1.20.58.220:FF:000004">
    <property type="entry name" value="Phosphate-specific transport system accessory protein PhoU"/>
    <property type="match status" value="1"/>
</dbReference>
<dbReference type="Gene3D" id="1.20.58.220">
    <property type="entry name" value="Phosphate transport system protein phou homolog 2, domain 2"/>
    <property type="match status" value="1"/>
</dbReference>
<evidence type="ECO:0000256" key="1">
    <source>
        <dbReference type="ARBA" id="ARBA00004496"/>
    </source>
</evidence>
<dbReference type="NCBIfam" id="TIGR02135">
    <property type="entry name" value="phoU_full"/>
    <property type="match status" value="1"/>
</dbReference>
<dbReference type="STRING" id="869209.Tresu_2023"/>
<dbReference type="GO" id="GO:0005737">
    <property type="term" value="C:cytoplasm"/>
    <property type="evidence" value="ECO:0007669"/>
    <property type="project" value="UniProtKB-SubCell"/>
</dbReference>
<evidence type="ECO:0000256" key="8">
    <source>
        <dbReference type="PIRNR" id="PIRNR003107"/>
    </source>
</evidence>
<name>F2NW41_TRES6</name>
<dbReference type="eggNOG" id="COG0704">
    <property type="taxonomic scope" value="Bacteria"/>
</dbReference>
<comment type="subunit">
    <text evidence="3 8">Homodimer.</text>
</comment>
<dbReference type="OrthoDB" id="9814256at2"/>
<evidence type="ECO:0000256" key="6">
    <source>
        <dbReference type="ARBA" id="ARBA00022592"/>
    </source>
</evidence>
<organism evidence="10 11">
    <name type="scientific">Treponema succinifaciens (strain ATCC 33096 / DSM 2489 / 6091)</name>
    <dbReference type="NCBI Taxonomy" id="869209"/>
    <lineage>
        <taxon>Bacteria</taxon>
        <taxon>Pseudomonadati</taxon>
        <taxon>Spirochaetota</taxon>
        <taxon>Spirochaetia</taxon>
        <taxon>Spirochaetales</taxon>
        <taxon>Treponemataceae</taxon>
        <taxon>Treponema</taxon>
    </lineage>
</organism>
<dbReference type="KEGG" id="tsu:Tresu_2023"/>
<dbReference type="GO" id="GO:0006817">
    <property type="term" value="P:phosphate ion transport"/>
    <property type="evidence" value="ECO:0007669"/>
    <property type="project" value="UniProtKB-KW"/>
</dbReference>
<evidence type="ECO:0000256" key="2">
    <source>
        <dbReference type="ARBA" id="ARBA00008107"/>
    </source>
</evidence>
<dbReference type="Pfam" id="PF01895">
    <property type="entry name" value="PhoU"/>
    <property type="match status" value="2"/>
</dbReference>
<evidence type="ECO:0000256" key="3">
    <source>
        <dbReference type="ARBA" id="ARBA00011738"/>
    </source>
</evidence>
<dbReference type="RefSeq" id="WP_013702152.1">
    <property type="nucleotide sequence ID" value="NC_015385.1"/>
</dbReference>
<keyword evidence="4 8" id="KW-0813">Transport</keyword>
<dbReference type="InterPro" id="IPR026022">
    <property type="entry name" value="PhoU_dom"/>
</dbReference>
<comment type="function">
    <text evidence="7 8">Plays a role in the regulation of phosphate uptake.</text>
</comment>
<evidence type="ECO:0000313" key="11">
    <source>
        <dbReference type="Proteomes" id="UP000006852"/>
    </source>
</evidence>
<protein>
    <recommendedName>
        <fullName evidence="8">Phosphate-specific transport system accessory protein PhoU</fullName>
    </recommendedName>
</protein>
<dbReference type="AlphaFoldDB" id="F2NW41"/>
<dbReference type="GeneID" id="302999145"/>
<evidence type="ECO:0000259" key="9">
    <source>
        <dbReference type="Pfam" id="PF01895"/>
    </source>
</evidence>
<dbReference type="GO" id="GO:0030643">
    <property type="term" value="P:intracellular phosphate ion homeostasis"/>
    <property type="evidence" value="ECO:0007669"/>
    <property type="project" value="InterPro"/>
</dbReference>
<evidence type="ECO:0000256" key="5">
    <source>
        <dbReference type="ARBA" id="ARBA00022490"/>
    </source>
</evidence>
<sequence>MRNNFNLQLNELHEDLKKMGTLCEDCITFATQSLLLGDTELGERAIQAEKQTDIMEKEIQNLCMRILLQQQPVASDLRTISAAIKVITDMERIGDQGSDIAELIKKTQIPFEAFNSHIAAMADCIIRMVTGSVESFIKQDAKLAKQIADLDDQADDLFIQIKNDILDMMSGKTKHDRAFGEKALNTLMIAKYLERIGDHAVNITECALMAAGSQNAQQE</sequence>
<dbReference type="InterPro" id="IPR028366">
    <property type="entry name" value="PhoU"/>
</dbReference>
<dbReference type="HOGENOM" id="CLU_078518_3_0_12"/>
<accession>F2NW41</accession>
<reference evidence="10 11" key="1">
    <citation type="journal article" date="2011" name="Stand. Genomic Sci.">
        <title>Complete genome sequence of Treponema succinifaciens type strain (6091).</title>
        <authorList>
            <person name="Han C."/>
            <person name="Gronow S."/>
            <person name="Teshima H."/>
            <person name="Lapidus A."/>
            <person name="Nolan M."/>
            <person name="Lucas S."/>
            <person name="Hammon N."/>
            <person name="Deshpande S."/>
            <person name="Cheng J.F."/>
            <person name="Zeytun A."/>
            <person name="Tapia R."/>
            <person name="Goodwin L."/>
            <person name="Pitluck S."/>
            <person name="Liolios K."/>
            <person name="Pagani I."/>
            <person name="Ivanova N."/>
            <person name="Mavromatis K."/>
            <person name="Mikhailova N."/>
            <person name="Huntemann M."/>
            <person name="Pati A."/>
            <person name="Chen A."/>
            <person name="Palaniappan K."/>
            <person name="Land M."/>
            <person name="Hauser L."/>
            <person name="Brambilla E.M."/>
            <person name="Rohde M."/>
            <person name="Goker M."/>
            <person name="Woyke T."/>
            <person name="Bristow J."/>
            <person name="Eisen J.A."/>
            <person name="Markowitz V."/>
            <person name="Hugenholtz P."/>
            <person name="Kyrpides N.C."/>
            <person name="Klenk H.P."/>
            <person name="Detter J.C."/>
        </authorList>
    </citation>
    <scope>NUCLEOTIDE SEQUENCE [LARGE SCALE GENOMIC DNA]</scope>
    <source>
        <strain evidence="11">ATCC 33096 / DSM 2489 / 6091</strain>
    </source>
</reference>
<feature type="domain" description="PhoU" evidence="9">
    <location>
        <begin position="119"/>
        <end position="206"/>
    </location>
</feature>
<keyword evidence="6 8" id="KW-0592">Phosphate transport</keyword>
<dbReference type="InterPro" id="IPR038078">
    <property type="entry name" value="PhoU-like_sf"/>
</dbReference>
<dbReference type="EMBL" id="CP002631">
    <property type="protein sequence ID" value="AEB14896.1"/>
    <property type="molecule type" value="Genomic_DNA"/>
</dbReference>
<keyword evidence="5 8" id="KW-0963">Cytoplasm</keyword>
<evidence type="ECO:0000256" key="4">
    <source>
        <dbReference type="ARBA" id="ARBA00022448"/>
    </source>
</evidence>
<dbReference type="SUPFAM" id="SSF109755">
    <property type="entry name" value="PhoU-like"/>
    <property type="match status" value="1"/>
</dbReference>
<dbReference type="GO" id="GO:0045936">
    <property type="term" value="P:negative regulation of phosphate metabolic process"/>
    <property type="evidence" value="ECO:0007669"/>
    <property type="project" value="InterPro"/>
</dbReference>
<evidence type="ECO:0000256" key="7">
    <source>
        <dbReference type="ARBA" id="ARBA00056181"/>
    </source>
</evidence>
<comment type="similarity">
    <text evidence="2 8">Belongs to the PhoU family.</text>
</comment>